<protein>
    <recommendedName>
        <fullName evidence="4">RWP-RK domain-containing protein</fullName>
    </recommendedName>
</protein>
<proteinExistence type="predicted"/>
<comment type="caution">
    <text evidence="2">The sequence shown here is derived from an EMBL/GenBank/DDBJ whole genome shotgun (WGS) entry which is preliminary data.</text>
</comment>
<gene>
    <name evidence="2" type="ORF">AKO1_003437</name>
</gene>
<evidence type="ECO:0000313" key="2">
    <source>
        <dbReference type="EMBL" id="KAL0484607.1"/>
    </source>
</evidence>
<reference evidence="2 3" key="1">
    <citation type="submission" date="2024-03" db="EMBL/GenBank/DDBJ databases">
        <title>The Acrasis kona genome and developmental transcriptomes reveal deep origins of eukaryotic multicellular pathways.</title>
        <authorList>
            <person name="Sheikh S."/>
            <person name="Fu C.-J."/>
            <person name="Brown M.W."/>
            <person name="Baldauf S.L."/>
        </authorList>
    </citation>
    <scope>NUCLEOTIDE SEQUENCE [LARGE SCALE GENOMIC DNA]</scope>
    <source>
        <strain evidence="2 3">ATCC MYA-3509</strain>
    </source>
</reference>
<dbReference type="EMBL" id="JAOPGA020001056">
    <property type="protein sequence ID" value="KAL0484607.1"/>
    <property type="molecule type" value="Genomic_DNA"/>
</dbReference>
<dbReference type="AlphaFoldDB" id="A0AAW2Z482"/>
<name>A0AAW2Z482_9EUKA</name>
<sequence>MSQEEEEEEGTNKSSQGNKNTQASCQMFKFKIPRPNNLNDSTSKGGKRIHIPMHELIRHMNLPPSIAAYKLKVSVSTLKRRFWEVHEGKQWPISENDPRFRQHDEIHKQTRKGSLLSLLNSVNIEEKYIDEATECILDFAFRATSRI</sequence>
<accession>A0AAW2Z482</accession>
<organism evidence="2 3">
    <name type="scientific">Acrasis kona</name>
    <dbReference type="NCBI Taxonomy" id="1008807"/>
    <lineage>
        <taxon>Eukaryota</taxon>
        <taxon>Discoba</taxon>
        <taxon>Heterolobosea</taxon>
        <taxon>Tetramitia</taxon>
        <taxon>Eutetramitia</taxon>
        <taxon>Acrasidae</taxon>
        <taxon>Acrasis</taxon>
    </lineage>
</organism>
<feature type="compositionally biased region" description="Polar residues" evidence="1">
    <location>
        <begin position="12"/>
        <end position="22"/>
    </location>
</feature>
<evidence type="ECO:0000256" key="1">
    <source>
        <dbReference type="SAM" id="MobiDB-lite"/>
    </source>
</evidence>
<evidence type="ECO:0000313" key="3">
    <source>
        <dbReference type="Proteomes" id="UP001431209"/>
    </source>
</evidence>
<evidence type="ECO:0008006" key="4">
    <source>
        <dbReference type="Google" id="ProtNLM"/>
    </source>
</evidence>
<feature type="region of interest" description="Disordered" evidence="1">
    <location>
        <begin position="1"/>
        <end position="22"/>
    </location>
</feature>
<dbReference type="Proteomes" id="UP001431209">
    <property type="component" value="Unassembled WGS sequence"/>
</dbReference>
<keyword evidence="3" id="KW-1185">Reference proteome</keyword>